<evidence type="ECO:0000313" key="3">
    <source>
        <dbReference type="Ensembl" id="ENSLACP00000015433.1"/>
    </source>
</evidence>
<dbReference type="STRING" id="7897.ENSLACP00000015433"/>
<reference evidence="3" key="2">
    <citation type="submission" date="2025-08" db="UniProtKB">
        <authorList>
            <consortium name="Ensembl"/>
        </authorList>
    </citation>
    <scope>IDENTIFICATION</scope>
</reference>
<dbReference type="InterPro" id="IPR045609">
    <property type="entry name" value="DUF6451"/>
</dbReference>
<dbReference type="PANTHER" id="PTHR47027:SF20">
    <property type="entry name" value="REVERSE TRANSCRIPTASE-LIKE PROTEIN WITH RNA-DIRECTED DNA POLYMERASE DOMAIN"/>
    <property type="match status" value="1"/>
</dbReference>
<evidence type="ECO:0000259" key="2">
    <source>
        <dbReference type="PROSITE" id="PS50878"/>
    </source>
</evidence>
<feature type="coiled-coil region" evidence="1">
    <location>
        <begin position="118"/>
        <end position="162"/>
    </location>
</feature>
<name>H3B0L2_LATCH</name>
<reference evidence="4" key="1">
    <citation type="submission" date="2011-08" db="EMBL/GenBank/DDBJ databases">
        <title>The draft genome of Latimeria chalumnae.</title>
        <authorList>
            <person name="Di Palma F."/>
            <person name="Alfoldi J."/>
            <person name="Johnson J."/>
            <person name="Berlin A."/>
            <person name="Gnerre S."/>
            <person name="Jaffe D."/>
            <person name="MacCallum I."/>
            <person name="Young S."/>
            <person name="Walker B.J."/>
            <person name="Lander E."/>
            <person name="Lindblad-Toh K."/>
        </authorList>
    </citation>
    <scope>NUCLEOTIDE SEQUENCE [LARGE SCALE GENOMIC DNA]</scope>
    <source>
        <strain evidence="4">Wild caught</strain>
    </source>
</reference>
<dbReference type="eggNOG" id="KOG1075">
    <property type="taxonomic scope" value="Eukaryota"/>
</dbReference>
<dbReference type="Pfam" id="PF00078">
    <property type="entry name" value="RVT_1"/>
    <property type="match status" value="1"/>
</dbReference>
<accession>H3B0L2</accession>
<dbReference type="CDD" id="cd01650">
    <property type="entry name" value="RT_nLTR_like"/>
    <property type="match status" value="1"/>
</dbReference>
<dbReference type="AlphaFoldDB" id="H3B0L2"/>
<dbReference type="Proteomes" id="UP000008672">
    <property type="component" value="Unassembled WGS sequence"/>
</dbReference>
<dbReference type="PANTHER" id="PTHR47027">
    <property type="entry name" value="REVERSE TRANSCRIPTASE DOMAIN-CONTAINING PROTEIN"/>
    <property type="match status" value="1"/>
</dbReference>
<organism evidence="3 4">
    <name type="scientific">Latimeria chalumnae</name>
    <name type="common">Coelacanth</name>
    <dbReference type="NCBI Taxonomy" id="7897"/>
    <lineage>
        <taxon>Eukaryota</taxon>
        <taxon>Metazoa</taxon>
        <taxon>Chordata</taxon>
        <taxon>Craniata</taxon>
        <taxon>Vertebrata</taxon>
        <taxon>Euteleostomi</taxon>
        <taxon>Coelacanthiformes</taxon>
        <taxon>Coelacanthidae</taxon>
        <taxon>Latimeria</taxon>
    </lineage>
</organism>
<sequence length="681" mass="80161">KWTWISPDGQMKNVIDFVLYESKMEIKSFAADIRSDHKLITIRLRLKVTEKVLKTKIYDMDKLKEPDTRKEYKETMRKNISSLVKEEMNAEETWNSIKNGIMRATEQVLGYKAKMKKLRWMTDEVLQLSNKRRKLKENKKEDASLRAEYNRLTREIKQKAKRDGNNWISEQCKEAEEYVKRNATQGLYRKIRELSGTLEFKMSAVKDKSRQIIEDEQGWKEYFEELYNVQNPADEKLPSTNEGEQMPKFLEEVVKISIESLKKKKAPGSDNITAELLQAGEEHTVKAMHKLFNKIYKQEQVPSEWGKAIIVPICKKGDKSECKNYKGISLLSALRKAFTKTLQRRMKRFVDVALAEDQAGFRPEQSTIDQLFVIRQISEKYIEHNRTCYNNFIDFKQVFDSIWQKGIWQVLRMYGIPEKLIKSMSAVRINKKLTEWFRTIIGVAMTLALRDETAVVVLYGRTVNNLRFADDMDLIALFKEDLQKVTDKADRESRKFRLKISTEKTKIMAIGRQEEEVKIKVRDEELEQVEKFVYLGGLVSKNGNCEDDIKRRIGLAATAFRKLHKIWKAKDILIKTKIRVYETTVMPILLYRSECWIMRKADEWKILTAEMSWLRGNTESFKTAENNKMKRLGQEIALPQKIQERRLQWFGRVSRMDPERIPHMAIHTKVQGVKTRGRTRM</sequence>
<feature type="domain" description="Reverse transcriptase" evidence="2">
    <location>
        <begin position="294"/>
        <end position="539"/>
    </location>
</feature>
<dbReference type="InterPro" id="IPR000477">
    <property type="entry name" value="RT_dom"/>
</dbReference>
<keyword evidence="4" id="KW-1185">Reference proteome</keyword>
<proteinExistence type="predicted"/>
<dbReference type="GeneTree" id="ENSGT00940000169881"/>
<evidence type="ECO:0000256" key="1">
    <source>
        <dbReference type="SAM" id="Coils"/>
    </source>
</evidence>
<evidence type="ECO:0000313" key="4">
    <source>
        <dbReference type="Proteomes" id="UP000008672"/>
    </source>
</evidence>
<protein>
    <recommendedName>
        <fullName evidence="2">Reverse transcriptase domain-containing protein</fullName>
    </recommendedName>
</protein>
<dbReference type="PROSITE" id="PS50878">
    <property type="entry name" value="RT_POL"/>
    <property type="match status" value="1"/>
</dbReference>
<dbReference type="EMBL" id="AFYH01106471">
    <property type="status" value="NOT_ANNOTATED_CDS"/>
    <property type="molecule type" value="Genomic_DNA"/>
</dbReference>
<dbReference type="OMA" id="RSECWIM"/>
<dbReference type="InParanoid" id="H3B0L2"/>
<dbReference type="Ensembl" id="ENSLACT00000015539.1">
    <property type="protein sequence ID" value="ENSLACP00000015433.1"/>
    <property type="gene ID" value="ENSLACG00000013588.1"/>
</dbReference>
<dbReference type="HOGENOM" id="CLU_000680_32_4_1"/>
<keyword evidence="1" id="KW-0175">Coiled coil</keyword>
<dbReference type="Pfam" id="PF20049">
    <property type="entry name" value="DUF6451"/>
    <property type="match status" value="1"/>
</dbReference>
<reference evidence="3" key="3">
    <citation type="submission" date="2025-09" db="UniProtKB">
        <authorList>
            <consortium name="Ensembl"/>
        </authorList>
    </citation>
    <scope>IDENTIFICATION</scope>
</reference>